<accession>A0A378LP44</accession>
<reference evidence="2 3" key="1">
    <citation type="submission" date="2018-06" db="EMBL/GenBank/DDBJ databases">
        <authorList>
            <consortium name="Pathogen Informatics"/>
            <person name="Doyle S."/>
        </authorList>
    </citation>
    <scope>NUCLEOTIDE SEQUENCE [LARGE SCALE GENOMIC DNA]</scope>
    <source>
        <strain evidence="2 3">NCTC11532</strain>
    </source>
</reference>
<dbReference type="RefSeq" id="WP_031563888.1">
    <property type="nucleotide sequence ID" value="NZ_CAAAIS010000002.1"/>
</dbReference>
<protein>
    <submittedName>
        <fullName evidence="2">Uncharacterized protein</fullName>
    </submittedName>
</protein>
<feature type="region of interest" description="Disordered" evidence="1">
    <location>
        <begin position="201"/>
        <end position="225"/>
    </location>
</feature>
<evidence type="ECO:0000256" key="1">
    <source>
        <dbReference type="SAM" id="MobiDB-lite"/>
    </source>
</evidence>
<dbReference type="AlphaFoldDB" id="A0A378LP44"/>
<keyword evidence="3" id="KW-1185">Reference proteome</keyword>
<dbReference type="Proteomes" id="UP000255297">
    <property type="component" value="Unassembled WGS sequence"/>
</dbReference>
<organism evidence="2 3">
    <name type="scientific">Legionella wadsworthii</name>
    <dbReference type="NCBI Taxonomy" id="28088"/>
    <lineage>
        <taxon>Bacteria</taxon>
        <taxon>Pseudomonadati</taxon>
        <taxon>Pseudomonadota</taxon>
        <taxon>Gammaproteobacteria</taxon>
        <taxon>Legionellales</taxon>
        <taxon>Legionellaceae</taxon>
        <taxon>Legionella</taxon>
    </lineage>
</organism>
<evidence type="ECO:0000313" key="3">
    <source>
        <dbReference type="Proteomes" id="UP000255297"/>
    </source>
</evidence>
<dbReference type="OrthoDB" id="5654120at2"/>
<sequence>MPKIYMYYTITPNQELIISSYHANLQSKSNCAQLAKKAGLSFKDLKSLDGSIPDNPSYGDIKEKLLELLSHFNNLPAGNEYIKVTYIGDLNLCTNKKEPTPCLFDGTLNQFFSGKEVYLILESANSDFVDKAIELADKNQLSGITLQVKGGGKAKIYPHAEMKTTLDTPSANISFMEDSTDSTEKMTDPKSLGRIGIFTPASSVTSSSSPQSPTDKLSRLTRLFR</sequence>
<gene>
    <name evidence="2" type="ORF">NCTC11532_00699</name>
</gene>
<feature type="compositionally biased region" description="Low complexity" evidence="1">
    <location>
        <begin position="201"/>
        <end position="214"/>
    </location>
</feature>
<dbReference type="EMBL" id="UGPB01000001">
    <property type="protein sequence ID" value="STY28524.1"/>
    <property type="molecule type" value="Genomic_DNA"/>
</dbReference>
<proteinExistence type="predicted"/>
<evidence type="ECO:0000313" key="2">
    <source>
        <dbReference type="EMBL" id="STY28524.1"/>
    </source>
</evidence>
<name>A0A378LP44_9GAMM</name>